<feature type="region of interest" description="Disordered" evidence="1">
    <location>
        <begin position="171"/>
        <end position="191"/>
    </location>
</feature>
<dbReference type="PANTHER" id="PTHR35271">
    <property type="entry name" value="ABC TRANSPORTER, SUBSTRATE-BINDING LIPOPROTEIN-RELATED"/>
    <property type="match status" value="1"/>
</dbReference>
<reference evidence="2 3" key="1">
    <citation type="submission" date="2016-11" db="EMBL/GenBank/DDBJ databases">
        <authorList>
            <person name="Jaros S."/>
            <person name="Januszkiewicz K."/>
            <person name="Wedrychowicz H."/>
        </authorList>
    </citation>
    <scope>NUCLEOTIDE SEQUENCE [LARGE SCALE GENOMIC DNA]</scope>
    <source>
        <strain evidence="2 3">GAS138</strain>
    </source>
</reference>
<dbReference type="CDD" id="cd06325">
    <property type="entry name" value="PBP1_ABC_unchar_transporter"/>
    <property type="match status" value="1"/>
</dbReference>
<dbReference type="OrthoDB" id="9776955at2"/>
<sequence length="219" mass="23205">MASFIGRRRFLATLGGSAVAWPLAARAQQPERMRRVGVLIAPLESDPDAQRRMSALRDGLEKLGWNDGRNVRIDVRWGGGDAERLGAYAVELVGPNPDVIVAAATPALERLKQATQTIPIVFVQVSDPVGGGFVASLARPGGNITGFALYEYSIVAKWLELLKQLAPSINRGQSGPSGCARRGPSLTQSGPRGCRAIQVGCRPEPILNATGNLSPSGDL</sequence>
<dbReference type="RefSeq" id="WP_079600451.1">
    <property type="nucleotide sequence ID" value="NZ_LT670817.1"/>
</dbReference>
<dbReference type="Pfam" id="PF04392">
    <property type="entry name" value="ABC_sub_bind"/>
    <property type="match status" value="1"/>
</dbReference>
<evidence type="ECO:0000313" key="3">
    <source>
        <dbReference type="Proteomes" id="UP000189796"/>
    </source>
</evidence>
<dbReference type="AlphaFoldDB" id="A0A1M5J2F9"/>
<proteinExistence type="predicted"/>
<accession>A0A1M5J2F9</accession>
<dbReference type="InterPro" id="IPR007487">
    <property type="entry name" value="ABC_transpt-TYRBP-like"/>
</dbReference>
<dbReference type="EMBL" id="LT670817">
    <property type="protein sequence ID" value="SHG34701.1"/>
    <property type="molecule type" value="Genomic_DNA"/>
</dbReference>
<dbReference type="InterPro" id="IPR006311">
    <property type="entry name" value="TAT_signal"/>
</dbReference>
<gene>
    <name evidence="2" type="ORF">SAMN05443248_1229</name>
</gene>
<organism evidence="2 3">
    <name type="scientific">Bradyrhizobium erythrophlei</name>
    <dbReference type="NCBI Taxonomy" id="1437360"/>
    <lineage>
        <taxon>Bacteria</taxon>
        <taxon>Pseudomonadati</taxon>
        <taxon>Pseudomonadota</taxon>
        <taxon>Alphaproteobacteria</taxon>
        <taxon>Hyphomicrobiales</taxon>
        <taxon>Nitrobacteraceae</taxon>
        <taxon>Bradyrhizobium</taxon>
    </lineage>
</organism>
<dbReference type="Proteomes" id="UP000189796">
    <property type="component" value="Chromosome I"/>
</dbReference>
<dbReference type="Gene3D" id="3.40.50.2300">
    <property type="match status" value="1"/>
</dbReference>
<evidence type="ECO:0000313" key="2">
    <source>
        <dbReference type="EMBL" id="SHG34701.1"/>
    </source>
</evidence>
<dbReference type="PANTHER" id="PTHR35271:SF1">
    <property type="entry name" value="ABC TRANSPORTER, SUBSTRATE-BINDING LIPOPROTEIN"/>
    <property type="match status" value="1"/>
</dbReference>
<evidence type="ECO:0000256" key="1">
    <source>
        <dbReference type="SAM" id="MobiDB-lite"/>
    </source>
</evidence>
<dbReference type="PROSITE" id="PS51318">
    <property type="entry name" value="TAT"/>
    <property type="match status" value="1"/>
</dbReference>
<protein>
    <submittedName>
        <fullName evidence="2">ABC transporter substrate binding protein</fullName>
    </submittedName>
</protein>
<name>A0A1M5J2F9_9BRAD</name>